<proteinExistence type="predicted"/>
<accession>A0A4U1IDB2</accession>
<evidence type="ECO:0000313" key="2">
    <source>
        <dbReference type="Proteomes" id="UP000305539"/>
    </source>
</evidence>
<reference evidence="1 2" key="1">
    <citation type="submission" date="2019-04" db="EMBL/GenBank/DDBJ databases">
        <title>Trinickia sp. 7GSK02, isolated from subtropical forest soil.</title>
        <authorList>
            <person name="Gao Z.-H."/>
            <person name="Qiu L.-H."/>
        </authorList>
    </citation>
    <scope>NUCLEOTIDE SEQUENCE [LARGE SCALE GENOMIC DNA]</scope>
    <source>
        <strain evidence="1 2">7GSK02</strain>
    </source>
</reference>
<keyword evidence="2" id="KW-1185">Reference proteome</keyword>
<protein>
    <submittedName>
        <fullName evidence="1">Uncharacterized protein</fullName>
    </submittedName>
</protein>
<dbReference type="OrthoDB" id="9885035at2"/>
<name>A0A4U1IDB2_9BURK</name>
<comment type="caution">
    <text evidence="1">The sequence shown here is derived from an EMBL/GenBank/DDBJ whole genome shotgun (WGS) entry which is preliminary data.</text>
</comment>
<organism evidence="1 2">
    <name type="scientific">Trinickia terrae</name>
    <dbReference type="NCBI Taxonomy" id="2571161"/>
    <lineage>
        <taxon>Bacteria</taxon>
        <taxon>Pseudomonadati</taxon>
        <taxon>Pseudomonadota</taxon>
        <taxon>Betaproteobacteria</taxon>
        <taxon>Burkholderiales</taxon>
        <taxon>Burkholderiaceae</taxon>
        <taxon>Trinickia</taxon>
    </lineage>
</organism>
<dbReference type="RefSeq" id="WP_136892655.1">
    <property type="nucleotide sequence ID" value="NZ_SWJE01000002.1"/>
</dbReference>
<sequence length="82" mass="8775">MLQVVVGGYIAGTARSVEKAEDVVIEYMEWVNASGKFDVGITVDGYVVVPYVFKQSGRVVYEGEARLEVTSPACPLGVSSSN</sequence>
<evidence type="ECO:0000313" key="1">
    <source>
        <dbReference type="EMBL" id="TKC91618.1"/>
    </source>
</evidence>
<dbReference type="Proteomes" id="UP000305539">
    <property type="component" value="Unassembled WGS sequence"/>
</dbReference>
<dbReference type="EMBL" id="SWJE01000002">
    <property type="protein sequence ID" value="TKC91618.1"/>
    <property type="molecule type" value="Genomic_DNA"/>
</dbReference>
<dbReference type="AlphaFoldDB" id="A0A4U1IDB2"/>
<gene>
    <name evidence="1" type="ORF">FAZ69_04000</name>
</gene>